<keyword evidence="2" id="KW-1185">Reference proteome</keyword>
<dbReference type="Proteomes" id="UP001057402">
    <property type="component" value="Chromosome 6"/>
</dbReference>
<organism evidence="1 2">
    <name type="scientific">Melastoma candidum</name>
    <dbReference type="NCBI Taxonomy" id="119954"/>
    <lineage>
        <taxon>Eukaryota</taxon>
        <taxon>Viridiplantae</taxon>
        <taxon>Streptophyta</taxon>
        <taxon>Embryophyta</taxon>
        <taxon>Tracheophyta</taxon>
        <taxon>Spermatophyta</taxon>
        <taxon>Magnoliopsida</taxon>
        <taxon>eudicotyledons</taxon>
        <taxon>Gunneridae</taxon>
        <taxon>Pentapetalae</taxon>
        <taxon>rosids</taxon>
        <taxon>malvids</taxon>
        <taxon>Myrtales</taxon>
        <taxon>Melastomataceae</taxon>
        <taxon>Melastomatoideae</taxon>
        <taxon>Melastomateae</taxon>
        <taxon>Melastoma</taxon>
    </lineage>
</organism>
<comment type="caution">
    <text evidence="1">The sequence shown here is derived from an EMBL/GenBank/DDBJ whole genome shotgun (WGS) entry which is preliminary data.</text>
</comment>
<evidence type="ECO:0000313" key="2">
    <source>
        <dbReference type="Proteomes" id="UP001057402"/>
    </source>
</evidence>
<evidence type="ECO:0000313" key="1">
    <source>
        <dbReference type="EMBL" id="KAI4365177.1"/>
    </source>
</evidence>
<gene>
    <name evidence="1" type="ORF">MLD38_021187</name>
</gene>
<proteinExistence type="predicted"/>
<accession>A0ACB9QEJ2</accession>
<reference evidence="2" key="1">
    <citation type="journal article" date="2023" name="Front. Plant Sci.">
        <title>Chromosomal-level genome assembly of Melastoma candidum provides insights into trichome evolution.</title>
        <authorList>
            <person name="Zhong Y."/>
            <person name="Wu W."/>
            <person name="Sun C."/>
            <person name="Zou P."/>
            <person name="Liu Y."/>
            <person name="Dai S."/>
            <person name="Zhou R."/>
        </authorList>
    </citation>
    <scope>NUCLEOTIDE SEQUENCE [LARGE SCALE GENOMIC DNA]</scope>
</reference>
<protein>
    <submittedName>
        <fullName evidence="1">Uncharacterized protein</fullName>
    </submittedName>
</protein>
<sequence>MGMDLRFGSHREDDDRSSLESQPESPSQHGSRSLIMKVTSNTNSSHQKSSKAARKRVISIPITGSEGSRFKGEGTPLPSDSWAWRKYGQKPIKGSPFPRGYYRCSSSKGCPARKQVERSRDNPTMLVVTYTCEHNHPWPAPKNNQRGPNKHNPTIATTTSHEEERPENITAHSSPDPEPKEKCTESLVGGSGSGSGSPGLDVVDEFDWFMDMRMTPSTILESLTFCEDYYHHQLSEPKNKRKISIGDRTMFFPMREEDELLFSDLSELPECAIIFRPGNNNSSSSTNNGVAETFV</sequence>
<dbReference type="EMBL" id="CM042885">
    <property type="protein sequence ID" value="KAI4365177.1"/>
    <property type="molecule type" value="Genomic_DNA"/>
</dbReference>
<name>A0ACB9QEJ2_9MYRT</name>